<sequence>MQRDWTVDHISIPPIGFKARTQADGLRRMGVVTSDDARPGNAAYTLKEQENDDPTHVVFFTESSDRWDYVSTIPNGGQYILEQWEGSRSYGDIGFLRHTFVRRAPDAGYEYLGSFVIKALFGEPKHQITLWERR</sequence>
<gene>
    <name evidence="1" type="ORF">DDE84_02420</name>
</gene>
<evidence type="ECO:0000313" key="2">
    <source>
        <dbReference type="Proteomes" id="UP000325415"/>
    </source>
</evidence>
<protein>
    <submittedName>
        <fullName evidence="1">Uncharacterized protein</fullName>
    </submittedName>
</protein>
<accession>A0A5N6S0Z5</accession>
<dbReference type="OrthoDB" id="3239665at2"/>
<dbReference type="AlphaFoldDB" id="A0A5N6S0Z5"/>
<organism evidence="1 2">
    <name type="scientific">Bifidobacterium tibiigranuli</name>
    <dbReference type="NCBI Taxonomy" id="2172043"/>
    <lineage>
        <taxon>Bacteria</taxon>
        <taxon>Bacillati</taxon>
        <taxon>Actinomycetota</taxon>
        <taxon>Actinomycetes</taxon>
        <taxon>Bifidobacteriales</taxon>
        <taxon>Bifidobacteriaceae</taxon>
        <taxon>Bifidobacterium</taxon>
    </lineage>
</organism>
<keyword evidence="2" id="KW-1185">Reference proteome</keyword>
<dbReference type="RefSeq" id="WP_152580153.1">
    <property type="nucleotide sequence ID" value="NZ_QDAG01000002.1"/>
</dbReference>
<dbReference type="EMBL" id="QDAG01000002">
    <property type="protein sequence ID" value="KAE8129671.1"/>
    <property type="molecule type" value="Genomic_DNA"/>
</dbReference>
<name>A0A5N6S0Z5_9BIFI</name>
<reference evidence="1 2" key="1">
    <citation type="submission" date="2018-04" db="EMBL/GenBank/DDBJ databases">
        <authorList>
            <person name="Eckel V.P."/>
            <person name="Vogel R.F."/>
        </authorList>
    </citation>
    <scope>NUCLEOTIDE SEQUENCE [LARGE SCALE GENOMIC DNA]</scope>
    <source>
        <strain evidence="2">TMW 2.1764</strain>
    </source>
</reference>
<dbReference type="Proteomes" id="UP000325415">
    <property type="component" value="Unassembled WGS sequence"/>
</dbReference>
<dbReference type="GeneID" id="78126547"/>
<proteinExistence type="predicted"/>
<evidence type="ECO:0000313" key="1">
    <source>
        <dbReference type="EMBL" id="KAE8129671.1"/>
    </source>
</evidence>
<comment type="caution">
    <text evidence="1">The sequence shown here is derived from an EMBL/GenBank/DDBJ whole genome shotgun (WGS) entry which is preliminary data.</text>
</comment>